<comment type="subcellular location">
    <subcellularLocation>
        <location evidence="7">Cell inner membrane</location>
        <topology evidence="7">Single-pass type II membrane protein</topology>
    </subcellularLocation>
    <text evidence="7">Localizes to the division septum.</text>
</comment>
<dbReference type="InterPro" id="IPR023081">
    <property type="entry name" value="Cell_div_FtsB"/>
</dbReference>
<keyword evidence="5 7" id="KW-0472">Membrane</keyword>
<dbReference type="Pfam" id="PF04977">
    <property type="entry name" value="DivIC"/>
    <property type="match status" value="1"/>
</dbReference>
<keyword evidence="3 7" id="KW-0812">Transmembrane</keyword>
<dbReference type="HAMAP" id="MF_00599">
    <property type="entry name" value="FtsB"/>
    <property type="match status" value="1"/>
</dbReference>
<dbReference type="EMBL" id="FOXF01000036">
    <property type="protein sequence ID" value="SFP55467.1"/>
    <property type="molecule type" value="Genomic_DNA"/>
</dbReference>
<evidence type="ECO:0000256" key="2">
    <source>
        <dbReference type="ARBA" id="ARBA00022618"/>
    </source>
</evidence>
<dbReference type="GO" id="GO:0043093">
    <property type="term" value="P:FtsZ-dependent cytokinesis"/>
    <property type="evidence" value="ECO:0007669"/>
    <property type="project" value="UniProtKB-UniRule"/>
</dbReference>
<keyword evidence="6 7" id="KW-0131">Cell cycle</keyword>
<evidence type="ECO:0000256" key="3">
    <source>
        <dbReference type="ARBA" id="ARBA00022692"/>
    </source>
</evidence>
<dbReference type="InterPro" id="IPR007060">
    <property type="entry name" value="FtsL/DivIC"/>
</dbReference>
<evidence type="ECO:0000256" key="1">
    <source>
        <dbReference type="ARBA" id="ARBA00022475"/>
    </source>
</evidence>
<dbReference type="Proteomes" id="UP000243745">
    <property type="component" value="Unassembled WGS sequence"/>
</dbReference>
<dbReference type="AlphaFoldDB" id="A0A662ZIW7"/>
<evidence type="ECO:0000256" key="5">
    <source>
        <dbReference type="ARBA" id="ARBA00023136"/>
    </source>
</evidence>
<protein>
    <recommendedName>
        <fullName evidence="7">Cell division protein FtsB</fullName>
    </recommendedName>
</protein>
<dbReference type="OrthoDB" id="7061211at2"/>
<comment type="subunit">
    <text evidence="7">Part of a complex composed of FtsB, FtsL and FtsQ.</text>
</comment>
<keyword evidence="2 7" id="KW-0132">Cell division</keyword>
<feature type="topological domain" description="Cytoplasmic" evidence="7">
    <location>
        <begin position="1"/>
        <end position="3"/>
    </location>
</feature>
<comment type="similarity">
    <text evidence="7">Belongs to the FtsB family.</text>
</comment>
<organism evidence="8 9">
    <name type="scientific">Ruminobacter amylophilus</name>
    <dbReference type="NCBI Taxonomy" id="867"/>
    <lineage>
        <taxon>Bacteria</taxon>
        <taxon>Pseudomonadati</taxon>
        <taxon>Pseudomonadota</taxon>
        <taxon>Gammaproteobacteria</taxon>
        <taxon>Aeromonadales</taxon>
        <taxon>Succinivibrionaceae</taxon>
        <taxon>Ruminobacter</taxon>
    </lineage>
</organism>
<sequence length="95" mass="10947">MRLINIILTAVIALLVYNYISGRNGYHQNLQIENDLIKAQDHTRVLQEKNDMIQKDINNLRNNSNLETIEDIARSDLGMIKEGETFYQVTGVDNK</sequence>
<name>A0A662ZIW7_9GAMM</name>
<accession>A0A662ZIW7</accession>
<dbReference type="GO" id="GO:0005886">
    <property type="term" value="C:plasma membrane"/>
    <property type="evidence" value="ECO:0007669"/>
    <property type="project" value="UniProtKB-SubCell"/>
</dbReference>
<dbReference type="RefSeq" id="WP_051622021.1">
    <property type="nucleotide sequence ID" value="NZ_FOXF01000036.1"/>
</dbReference>
<dbReference type="PANTHER" id="PTHR37485:SF1">
    <property type="entry name" value="CELL DIVISION PROTEIN FTSB"/>
    <property type="match status" value="1"/>
</dbReference>
<keyword evidence="9" id="KW-1185">Reference proteome</keyword>
<dbReference type="GO" id="GO:0032153">
    <property type="term" value="C:cell division site"/>
    <property type="evidence" value="ECO:0007669"/>
    <property type="project" value="UniProtKB-UniRule"/>
</dbReference>
<evidence type="ECO:0000256" key="7">
    <source>
        <dbReference type="HAMAP-Rule" id="MF_00599"/>
    </source>
</evidence>
<gene>
    <name evidence="7" type="primary">ftsB</name>
    <name evidence="8" type="ORF">SAMN02910344_01712</name>
</gene>
<keyword evidence="4 7" id="KW-1133">Transmembrane helix</keyword>
<evidence type="ECO:0000256" key="4">
    <source>
        <dbReference type="ARBA" id="ARBA00022989"/>
    </source>
</evidence>
<keyword evidence="7" id="KW-0997">Cell inner membrane</keyword>
<evidence type="ECO:0000313" key="8">
    <source>
        <dbReference type="EMBL" id="SFP55467.1"/>
    </source>
</evidence>
<feature type="topological domain" description="Periplasmic" evidence="7">
    <location>
        <begin position="22"/>
        <end position="95"/>
    </location>
</feature>
<evidence type="ECO:0000313" key="9">
    <source>
        <dbReference type="Proteomes" id="UP000243745"/>
    </source>
</evidence>
<comment type="function">
    <text evidence="7">Essential cell division protein. May link together the upstream cell division proteins, which are predominantly cytoplasmic, with the downstream cell division proteins, which are predominantly periplasmic.</text>
</comment>
<evidence type="ECO:0000256" key="6">
    <source>
        <dbReference type="ARBA" id="ARBA00023306"/>
    </source>
</evidence>
<keyword evidence="1 7" id="KW-1003">Cell membrane</keyword>
<proteinExistence type="inferred from homology"/>
<dbReference type="GO" id="GO:0030428">
    <property type="term" value="C:cell septum"/>
    <property type="evidence" value="ECO:0007669"/>
    <property type="project" value="TreeGrafter"/>
</dbReference>
<dbReference type="PANTHER" id="PTHR37485">
    <property type="entry name" value="CELL DIVISION PROTEIN FTSB"/>
    <property type="match status" value="1"/>
</dbReference>
<reference evidence="8 9" key="1">
    <citation type="submission" date="2016-10" db="EMBL/GenBank/DDBJ databases">
        <authorList>
            <person name="Varghese N."/>
            <person name="Submissions S."/>
        </authorList>
    </citation>
    <scope>NUCLEOTIDE SEQUENCE [LARGE SCALE GENOMIC DNA]</scope>
    <source>
        <strain evidence="8 9">DSM 1361</strain>
    </source>
</reference>